<protein>
    <submittedName>
        <fullName evidence="2">Alpha/beta hydrolase</fullName>
    </submittedName>
</protein>
<evidence type="ECO:0000313" key="2">
    <source>
        <dbReference type="EMBL" id="MCV7168909.1"/>
    </source>
</evidence>
<dbReference type="GO" id="GO:0016787">
    <property type="term" value="F:hydrolase activity"/>
    <property type="evidence" value="ECO:0007669"/>
    <property type="project" value="UniProtKB-KW"/>
</dbReference>
<dbReference type="Pfam" id="PF02129">
    <property type="entry name" value="Peptidase_S15"/>
    <property type="match status" value="1"/>
</dbReference>
<organism evidence="2 3">
    <name type="scientific">[Mycobacterium] manitobense</name>
    <dbReference type="NCBI Taxonomy" id="190147"/>
    <lineage>
        <taxon>Bacteria</taxon>
        <taxon>Bacillati</taxon>
        <taxon>Actinomycetota</taxon>
        <taxon>Actinomycetes</taxon>
        <taxon>Mycobacteriales</taxon>
        <taxon>Mycobacteriaceae</taxon>
        <taxon>Mycolicibacterium</taxon>
    </lineage>
</organism>
<comment type="caution">
    <text evidence="2">The sequence shown here is derived from an EMBL/GenBank/DDBJ whole genome shotgun (WGS) entry which is preliminary data.</text>
</comment>
<dbReference type="Gene3D" id="3.40.50.1820">
    <property type="entry name" value="alpha/beta hydrolase"/>
    <property type="match status" value="1"/>
</dbReference>
<dbReference type="Gene3D" id="1.10.10.800">
    <property type="match status" value="1"/>
</dbReference>
<dbReference type="SUPFAM" id="SSF53474">
    <property type="entry name" value="alpha/beta-Hydrolases"/>
    <property type="match status" value="1"/>
</dbReference>
<evidence type="ECO:0000313" key="3">
    <source>
        <dbReference type="Proteomes" id="UP001140293"/>
    </source>
</evidence>
<keyword evidence="3" id="KW-1185">Reference proteome</keyword>
<name>A0A9X2YJI2_9MYCO</name>
<keyword evidence="2" id="KW-0378">Hydrolase</keyword>
<dbReference type="Proteomes" id="UP001140293">
    <property type="component" value="Unassembled WGS sequence"/>
</dbReference>
<sequence>MACGAAAPPAPPRYLSARELGTAESARFPAGDSFVAAHVYRPTDVGSGQLPAVVVGGSLTAVKEQMGGIYAAELARRGFLALSIDYRNYGASGGQVRQFEDPESKSADLSAALDYLGGRDDVASERLGLLGICTSGGTVLYTAAADPRVRAVASVAGHLAEPEITPSLYGGADGVAARQAAARAAAQRYRQTGENQTILAYHDQDQSASHPGPNEYYMDTGRGGGVSQWRNEFAVMSWEPWLAFDPVSKAAAVTAPALVVHSDDCALPDQARKTYDLLAGPKNLHWTEGPHFEFYDGTGKVAEAVDIVAEHFARSL</sequence>
<evidence type="ECO:0000259" key="1">
    <source>
        <dbReference type="Pfam" id="PF02129"/>
    </source>
</evidence>
<dbReference type="RefSeq" id="WP_264011100.1">
    <property type="nucleotide sequence ID" value="NZ_JACKSJ010000024.1"/>
</dbReference>
<dbReference type="InterPro" id="IPR000383">
    <property type="entry name" value="Xaa-Pro-like_dom"/>
</dbReference>
<proteinExistence type="predicted"/>
<dbReference type="PANTHER" id="PTHR47751:SF1">
    <property type="entry name" value="SUPERFAMILY HYDROLASE, PUTATIVE (AFU_ORTHOLOGUE AFUA_2G16580)-RELATED"/>
    <property type="match status" value="1"/>
</dbReference>
<reference evidence="2" key="1">
    <citation type="submission" date="2020-07" db="EMBL/GenBank/DDBJ databases">
        <authorList>
            <person name="Pettersson B.M.F."/>
            <person name="Behra P.R.K."/>
            <person name="Ramesh M."/>
            <person name="Das S."/>
            <person name="Dasgupta S."/>
            <person name="Kirsebom L.A."/>
        </authorList>
    </citation>
    <scope>NUCLEOTIDE SEQUENCE</scope>
    <source>
        <strain evidence="2">DSM 44615</strain>
    </source>
</reference>
<reference evidence="2" key="2">
    <citation type="journal article" date="2022" name="BMC Genomics">
        <title>Comparative genome analysis of mycobacteria focusing on tRNA and non-coding RNA.</title>
        <authorList>
            <person name="Behra P.R.K."/>
            <person name="Pettersson B.M.F."/>
            <person name="Ramesh M."/>
            <person name="Das S."/>
            <person name="Dasgupta S."/>
            <person name="Kirsebom L.A."/>
        </authorList>
    </citation>
    <scope>NUCLEOTIDE SEQUENCE</scope>
    <source>
        <strain evidence="2">DSM 44615</strain>
    </source>
</reference>
<feature type="domain" description="Xaa-Pro dipeptidyl-peptidase-like" evidence="1">
    <location>
        <begin position="35"/>
        <end position="292"/>
    </location>
</feature>
<dbReference type="InterPro" id="IPR029058">
    <property type="entry name" value="AB_hydrolase_fold"/>
</dbReference>
<dbReference type="AlphaFoldDB" id="A0A9X2YJI2"/>
<dbReference type="InterPro" id="IPR051411">
    <property type="entry name" value="Polyketide_trans_af380"/>
</dbReference>
<accession>A0A9X2YJI2</accession>
<dbReference type="EMBL" id="JACKSJ010000024">
    <property type="protein sequence ID" value="MCV7168909.1"/>
    <property type="molecule type" value="Genomic_DNA"/>
</dbReference>
<gene>
    <name evidence="2" type="ORF">H7I41_03105</name>
</gene>
<dbReference type="PANTHER" id="PTHR47751">
    <property type="entry name" value="SUPERFAMILY HYDROLASE, PUTATIVE (AFU_ORTHOLOGUE AFUA_2G16580)-RELATED"/>
    <property type="match status" value="1"/>
</dbReference>